<reference evidence="1 2" key="1">
    <citation type="submission" date="2019-03" db="EMBL/GenBank/DDBJ databases">
        <title>Genomic Encyclopedia of Type Strains, Phase IV (KMG-IV): sequencing the most valuable type-strain genomes for metagenomic binning, comparative biology and taxonomic classification.</title>
        <authorList>
            <person name="Goeker M."/>
        </authorList>
    </citation>
    <scope>NUCLEOTIDE SEQUENCE [LARGE SCALE GENOMIC DNA]</scope>
    <source>
        <strain evidence="1 2">DSM 24766</strain>
    </source>
</reference>
<protein>
    <submittedName>
        <fullName evidence="1">Uncharacterized protein</fullName>
    </submittedName>
</protein>
<gene>
    <name evidence="1" type="ORF">EV663_11654</name>
</gene>
<dbReference type="Proteomes" id="UP000295050">
    <property type="component" value="Unassembled WGS sequence"/>
</dbReference>
<keyword evidence="2" id="KW-1185">Reference proteome</keyword>
<dbReference type="EMBL" id="SLXU01000016">
    <property type="protein sequence ID" value="TCP59758.1"/>
    <property type="molecule type" value="Genomic_DNA"/>
</dbReference>
<dbReference type="AlphaFoldDB" id="A0A4R2RC02"/>
<dbReference type="RefSeq" id="WP_132952625.1">
    <property type="nucleotide sequence ID" value="NZ_SLXU01000016.1"/>
</dbReference>
<sequence length="92" mass="10036">MIDTSISIAASRFGAALDIARLGVNNAAKCQYMDEFALTGEGKLLFHGLEITGDVLWTIPEEDKRAVLESIMDAAQMWIDDLNCEDEGEEAA</sequence>
<evidence type="ECO:0000313" key="2">
    <source>
        <dbReference type="Proteomes" id="UP000295050"/>
    </source>
</evidence>
<comment type="caution">
    <text evidence="1">The sequence shown here is derived from an EMBL/GenBank/DDBJ whole genome shotgun (WGS) entry which is preliminary data.</text>
</comment>
<accession>A0A4R2RC02</accession>
<evidence type="ECO:0000313" key="1">
    <source>
        <dbReference type="EMBL" id="TCP59758.1"/>
    </source>
</evidence>
<organism evidence="1 2">
    <name type="scientific">Rhodovulum bhavnagarense</name>
    <dbReference type="NCBI Taxonomy" id="992286"/>
    <lineage>
        <taxon>Bacteria</taxon>
        <taxon>Pseudomonadati</taxon>
        <taxon>Pseudomonadota</taxon>
        <taxon>Alphaproteobacteria</taxon>
        <taxon>Rhodobacterales</taxon>
        <taxon>Paracoccaceae</taxon>
        <taxon>Rhodovulum</taxon>
    </lineage>
</organism>
<proteinExistence type="predicted"/>
<name>A0A4R2RC02_9RHOB</name>